<dbReference type="OrthoDB" id="10256179at2759"/>
<dbReference type="STRING" id="133383.A0A1R0H886"/>
<comment type="caution">
    <text evidence="1">The sequence shown here is derived from an EMBL/GenBank/DDBJ whole genome shotgun (WGS) entry which is preliminary data.</text>
</comment>
<protein>
    <submittedName>
        <fullName evidence="1">Uncharacterized protein</fullName>
    </submittedName>
</protein>
<sequence length="295" mass="32877">MYRLVSKGKQTGKAWVQLRPTGPIQVRTMASHHPVNKSMKILNALKSKTGSIGSKFRRVLVEFEESPQTLSSSSLSSTNGSMHPTNHAKSRLYVYSASAAVIGYFGYEAINGHHDSYTTMDAKKNIDVFDPHIPSNVEPRKNIFSPKTIDVCTPASVEHQVEWSLSHPGLYVWGSNEYGTLDPERVDKKTFVHPWEVNFFKGSLLRAVSFSERHAAAIDEKGDVYQWGENVAGGRIPHKPKLCLKGMHAQKLATSKNKTFVTCEGGEVYQLESKAPNISKKTLLKFKPELDSDET</sequence>
<dbReference type="InterPro" id="IPR009091">
    <property type="entry name" value="RCC1/BLIP-II"/>
</dbReference>
<dbReference type="Proteomes" id="UP000187455">
    <property type="component" value="Unassembled WGS sequence"/>
</dbReference>
<dbReference type="Gene3D" id="2.130.10.30">
    <property type="entry name" value="Regulator of chromosome condensation 1/beta-lactamase-inhibitor protein II"/>
    <property type="match status" value="1"/>
</dbReference>
<dbReference type="PANTHER" id="PTHR47563">
    <property type="entry name" value="PROTEIN FMP25, MITOCHONDRIAL"/>
    <property type="match status" value="1"/>
</dbReference>
<dbReference type="SUPFAM" id="SSF50985">
    <property type="entry name" value="RCC1/BLIP-II"/>
    <property type="match status" value="1"/>
</dbReference>
<evidence type="ECO:0000313" key="1">
    <source>
        <dbReference type="EMBL" id="OLY85390.1"/>
    </source>
</evidence>
<keyword evidence="2" id="KW-1185">Reference proteome</keyword>
<dbReference type="EMBL" id="LSSL01000121">
    <property type="protein sequence ID" value="OLY85390.1"/>
    <property type="molecule type" value="Genomic_DNA"/>
</dbReference>
<name>A0A1R0H886_9FUNG</name>
<proteinExistence type="predicted"/>
<dbReference type="InterPro" id="IPR053245">
    <property type="entry name" value="MitoProcess-Associated"/>
</dbReference>
<dbReference type="PANTHER" id="PTHR47563:SF1">
    <property type="entry name" value="PROTEIN FMP25, MITOCHONDRIAL"/>
    <property type="match status" value="1"/>
</dbReference>
<evidence type="ECO:0000313" key="2">
    <source>
        <dbReference type="Proteomes" id="UP000187455"/>
    </source>
</evidence>
<dbReference type="GO" id="GO:0034551">
    <property type="term" value="P:mitochondrial respiratory chain complex III assembly"/>
    <property type="evidence" value="ECO:0007669"/>
    <property type="project" value="TreeGrafter"/>
</dbReference>
<gene>
    <name evidence="1" type="ORF">AYI68_g417</name>
</gene>
<organism evidence="1 2">
    <name type="scientific">Smittium mucronatum</name>
    <dbReference type="NCBI Taxonomy" id="133383"/>
    <lineage>
        <taxon>Eukaryota</taxon>
        <taxon>Fungi</taxon>
        <taxon>Fungi incertae sedis</taxon>
        <taxon>Zoopagomycota</taxon>
        <taxon>Kickxellomycotina</taxon>
        <taxon>Harpellomycetes</taxon>
        <taxon>Harpellales</taxon>
        <taxon>Legeriomycetaceae</taxon>
        <taxon>Smittium</taxon>
    </lineage>
</organism>
<dbReference type="GO" id="GO:0005743">
    <property type="term" value="C:mitochondrial inner membrane"/>
    <property type="evidence" value="ECO:0007669"/>
    <property type="project" value="TreeGrafter"/>
</dbReference>
<accession>A0A1R0H886</accession>
<reference evidence="1 2" key="1">
    <citation type="journal article" date="2016" name="Mol. Biol. Evol.">
        <title>Genome-Wide Survey of Gut Fungi (Harpellales) Reveals the First Horizontally Transferred Ubiquitin Gene from a Mosquito Host.</title>
        <authorList>
            <person name="Wang Y."/>
            <person name="White M.M."/>
            <person name="Kvist S."/>
            <person name="Moncalvo J.M."/>
        </authorList>
    </citation>
    <scope>NUCLEOTIDE SEQUENCE [LARGE SCALE GENOMIC DNA]</scope>
    <source>
        <strain evidence="1 2">ALG-7-W6</strain>
    </source>
</reference>
<dbReference type="AlphaFoldDB" id="A0A1R0H886"/>